<evidence type="ECO:0008006" key="7">
    <source>
        <dbReference type="Google" id="ProtNLM"/>
    </source>
</evidence>
<name>A0AAD8KGL9_TARER</name>
<dbReference type="AlphaFoldDB" id="A0AAD8KGL9"/>
<organism evidence="5 6">
    <name type="scientific">Tagetes erecta</name>
    <name type="common">African marigold</name>
    <dbReference type="NCBI Taxonomy" id="13708"/>
    <lineage>
        <taxon>Eukaryota</taxon>
        <taxon>Viridiplantae</taxon>
        <taxon>Streptophyta</taxon>
        <taxon>Embryophyta</taxon>
        <taxon>Tracheophyta</taxon>
        <taxon>Spermatophyta</taxon>
        <taxon>Magnoliopsida</taxon>
        <taxon>eudicotyledons</taxon>
        <taxon>Gunneridae</taxon>
        <taxon>Pentapetalae</taxon>
        <taxon>asterids</taxon>
        <taxon>campanulids</taxon>
        <taxon>Asterales</taxon>
        <taxon>Asteraceae</taxon>
        <taxon>Asteroideae</taxon>
        <taxon>Heliantheae alliance</taxon>
        <taxon>Tageteae</taxon>
        <taxon>Tagetes</taxon>
    </lineage>
</organism>
<proteinExistence type="inferred from homology"/>
<dbReference type="Pfam" id="PF01535">
    <property type="entry name" value="PPR"/>
    <property type="match status" value="4"/>
</dbReference>
<evidence type="ECO:0000256" key="4">
    <source>
        <dbReference type="SAM" id="MobiDB-lite"/>
    </source>
</evidence>
<comment type="caution">
    <text evidence="5">The sequence shown here is derived from an EMBL/GenBank/DDBJ whole genome shotgun (WGS) entry which is preliminary data.</text>
</comment>
<dbReference type="EMBL" id="JAUHHV010000005">
    <property type="protein sequence ID" value="KAK1422662.1"/>
    <property type="molecule type" value="Genomic_DNA"/>
</dbReference>
<evidence type="ECO:0000313" key="6">
    <source>
        <dbReference type="Proteomes" id="UP001229421"/>
    </source>
</evidence>
<feature type="compositionally biased region" description="Polar residues" evidence="4">
    <location>
        <begin position="26"/>
        <end position="38"/>
    </location>
</feature>
<dbReference type="Gene3D" id="1.25.40.10">
    <property type="entry name" value="Tetratricopeptide repeat domain"/>
    <property type="match status" value="2"/>
</dbReference>
<evidence type="ECO:0000313" key="5">
    <source>
        <dbReference type="EMBL" id="KAK1422662.1"/>
    </source>
</evidence>
<dbReference type="PROSITE" id="PS51375">
    <property type="entry name" value="PPR"/>
    <property type="match status" value="1"/>
</dbReference>
<dbReference type="GO" id="GO:0005739">
    <property type="term" value="C:mitochondrion"/>
    <property type="evidence" value="ECO:0007669"/>
    <property type="project" value="TreeGrafter"/>
</dbReference>
<evidence type="ECO:0000256" key="1">
    <source>
        <dbReference type="ARBA" id="ARBA00007626"/>
    </source>
</evidence>
<evidence type="ECO:0000256" key="2">
    <source>
        <dbReference type="ARBA" id="ARBA00022737"/>
    </source>
</evidence>
<dbReference type="GO" id="GO:0003729">
    <property type="term" value="F:mRNA binding"/>
    <property type="evidence" value="ECO:0007669"/>
    <property type="project" value="UniProtKB-ARBA"/>
</dbReference>
<feature type="region of interest" description="Disordered" evidence="4">
    <location>
        <begin position="26"/>
        <end position="51"/>
    </location>
</feature>
<dbReference type="InterPro" id="IPR002885">
    <property type="entry name" value="PPR_rpt"/>
</dbReference>
<reference evidence="5" key="1">
    <citation type="journal article" date="2023" name="bioRxiv">
        <title>Improved chromosome-level genome assembly for marigold (Tagetes erecta).</title>
        <authorList>
            <person name="Jiang F."/>
            <person name="Yuan L."/>
            <person name="Wang S."/>
            <person name="Wang H."/>
            <person name="Xu D."/>
            <person name="Wang A."/>
            <person name="Fan W."/>
        </authorList>
    </citation>
    <scope>NUCLEOTIDE SEQUENCE</scope>
    <source>
        <strain evidence="5">WSJ</strain>
        <tissue evidence="5">Leaf</tissue>
    </source>
</reference>
<dbReference type="InterPro" id="IPR011990">
    <property type="entry name" value="TPR-like_helical_dom_sf"/>
</dbReference>
<dbReference type="PANTHER" id="PTHR45717:SF57">
    <property type="entry name" value="PENTACOTRIPEPTIDE-REPEAT REGION OF PRORP DOMAIN-CONTAINING PROTEIN"/>
    <property type="match status" value="1"/>
</dbReference>
<dbReference type="PANTHER" id="PTHR45717">
    <property type="entry name" value="OS12G0527900 PROTEIN"/>
    <property type="match status" value="1"/>
</dbReference>
<protein>
    <recommendedName>
        <fullName evidence="7">Pentatricopeptide repeat-containing protein</fullName>
    </recommendedName>
</protein>
<feature type="repeat" description="PPR" evidence="3">
    <location>
        <begin position="192"/>
        <end position="226"/>
    </location>
</feature>
<accession>A0AAD8KGL9</accession>
<sequence length="493" mass="56529">MKLYRLISRTQGVCQNASKNFHASFSIKSPSQTSSPATTERRNNKPLPTFRNKTQDLSLYRRISPVGDPDVSIVPVLDQWVTEGRDVGKDCLDKIIKSLMKYKRFKHALEVSEWMTDKRYLPPTKGDIRDRLHLIYQVYGVEKAEEFYKNISHVFKGFLVDICLLNIYALEKLEDKAEAMMQKLRESGRILTPMPYNCLSNLYYNTGNWAKMDALANEMEKNGLYPDKYSLTPRLNAYVAKGDIEGLNKIMEVMEADPRVGMDCYTYLIAANGFLKAGLVEKSLELLKKVEKIAVTSKDKYKSLNTVLRTYATLGKKDDVDRIWKILKKDKIYNIGYRNMISSLLKLDDVEGAERVFKEWEMAGLSYDFRIPNELIDVYVKNGELGKAEAVLTSGVEKGGTPNFHTWCCLMIGYIEDDQVLKGVDALKKATLRCQVWPPDERAKDKLVIIMEYMERKRNMEELEGFMNSLVTEGIVSATVCQRLSDFIMNKIS</sequence>
<keyword evidence="6" id="KW-1185">Reference proteome</keyword>
<keyword evidence="2" id="KW-0677">Repeat</keyword>
<dbReference type="Proteomes" id="UP001229421">
    <property type="component" value="Unassembled WGS sequence"/>
</dbReference>
<comment type="similarity">
    <text evidence="1">Belongs to the PPR family. P subfamily.</text>
</comment>
<gene>
    <name evidence="5" type="ORF">QVD17_17948</name>
</gene>
<evidence type="ECO:0000256" key="3">
    <source>
        <dbReference type="PROSITE-ProRule" id="PRU00708"/>
    </source>
</evidence>